<protein>
    <recommendedName>
        <fullName evidence="4">3'(2'),5'-bisphosphate nucleotidase CysQ</fullName>
        <ecNumber evidence="4">3.1.3.7</ecNumber>
    </recommendedName>
    <alternativeName>
        <fullName evidence="4">3'(2'),5-bisphosphonucleoside 3'(2')-phosphohydrolase</fullName>
    </alternativeName>
    <alternativeName>
        <fullName evidence="4">3'-phosphoadenosine 5'-phosphate phosphatase</fullName>
        <shortName evidence="4">PAP phosphatase</shortName>
    </alternativeName>
</protein>
<feature type="binding site" evidence="4">
    <location>
        <begin position="89"/>
        <end position="92"/>
    </location>
    <ligand>
        <name>substrate</name>
    </ligand>
</feature>
<dbReference type="GO" id="GO:0000103">
    <property type="term" value="P:sulfate assimilation"/>
    <property type="evidence" value="ECO:0007669"/>
    <property type="project" value="TreeGrafter"/>
</dbReference>
<feature type="binding site" evidence="5">
    <location>
        <position position="67"/>
    </location>
    <ligand>
        <name>Mg(2+)</name>
        <dbReference type="ChEBI" id="CHEBI:18420"/>
        <label>1</label>
        <note>catalytic</note>
    </ligand>
</feature>
<organism evidence="6 7">
    <name type="scientific">Stappia indica</name>
    <dbReference type="NCBI Taxonomy" id="538381"/>
    <lineage>
        <taxon>Bacteria</taxon>
        <taxon>Pseudomonadati</taxon>
        <taxon>Pseudomonadota</taxon>
        <taxon>Alphaproteobacteria</taxon>
        <taxon>Hyphomicrobiales</taxon>
        <taxon>Stappiaceae</taxon>
        <taxon>Stappia</taxon>
    </lineage>
</organism>
<evidence type="ECO:0000256" key="1">
    <source>
        <dbReference type="ARBA" id="ARBA00001625"/>
    </source>
</evidence>
<dbReference type="InterPro" id="IPR000760">
    <property type="entry name" value="Inositol_monophosphatase-like"/>
</dbReference>
<feature type="binding site" evidence="5">
    <location>
        <position position="89"/>
    </location>
    <ligand>
        <name>Mg(2+)</name>
        <dbReference type="ChEBI" id="CHEBI:18420"/>
        <label>1</label>
        <note>catalytic</note>
    </ligand>
</feature>
<dbReference type="AlphaFoldDB" id="A0A285RRC5"/>
<feature type="binding site" evidence="5">
    <location>
        <position position="87"/>
    </location>
    <ligand>
        <name>Mg(2+)</name>
        <dbReference type="ChEBI" id="CHEBI:18420"/>
        <label>1</label>
        <note>catalytic</note>
    </ligand>
</feature>
<keyword evidence="4" id="KW-0997">Cell inner membrane</keyword>
<dbReference type="NCBIfam" id="TIGR01331">
    <property type="entry name" value="bisphos_cysQ"/>
    <property type="match status" value="1"/>
</dbReference>
<accession>A0A285RRC5</accession>
<proteinExistence type="inferred from homology"/>
<feature type="binding site" evidence="4">
    <location>
        <position position="67"/>
    </location>
    <ligand>
        <name>Mg(2+)</name>
        <dbReference type="ChEBI" id="CHEBI:18420"/>
        <label>1</label>
    </ligand>
</feature>
<dbReference type="SUPFAM" id="SSF56655">
    <property type="entry name" value="Carbohydrate phosphatase"/>
    <property type="match status" value="1"/>
</dbReference>
<feature type="binding site" evidence="4">
    <location>
        <position position="89"/>
    </location>
    <ligand>
        <name>Mg(2+)</name>
        <dbReference type="ChEBI" id="CHEBI:18420"/>
        <label>1</label>
    </ligand>
</feature>
<evidence type="ECO:0000256" key="4">
    <source>
        <dbReference type="HAMAP-Rule" id="MF_02095"/>
    </source>
</evidence>
<dbReference type="GO" id="GO:0000287">
    <property type="term" value="F:magnesium ion binding"/>
    <property type="evidence" value="ECO:0007669"/>
    <property type="project" value="UniProtKB-UniRule"/>
</dbReference>
<dbReference type="PANTHER" id="PTHR43028">
    <property type="entry name" value="3'(2'),5'-BISPHOSPHATE NUCLEOTIDASE 1"/>
    <property type="match status" value="1"/>
</dbReference>
<dbReference type="PRINTS" id="PR00377">
    <property type="entry name" value="IMPHPHTASES"/>
</dbReference>
<keyword evidence="2 4" id="KW-0479">Metal-binding</keyword>
<feature type="binding site" evidence="4 5">
    <location>
        <position position="90"/>
    </location>
    <ligand>
        <name>Mg(2+)</name>
        <dbReference type="ChEBI" id="CHEBI:18420"/>
        <label>2</label>
    </ligand>
</feature>
<dbReference type="GO" id="GO:0050427">
    <property type="term" value="P:3'-phosphoadenosine 5'-phosphosulfate metabolic process"/>
    <property type="evidence" value="ECO:0007669"/>
    <property type="project" value="TreeGrafter"/>
</dbReference>
<comment type="catalytic activity">
    <reaction evidence="1 4">
        <text>adenosine 3',5'-bisphosphate + H2O = AMP + phosphate</text>
        <dbReference type="Rhea" id="RHEA:10040"/>
        <dbReference type="ChEBI" id="CHEBI:15377"/>
        <dbReference type="ChEBI" id="CHEBI:43474"/>
        <dbReference type="ChEBI" id="CHEBI:58343"/>
        <dbReference type="ChEBI" id="CHEBI:456215"/>
        <dbReference type="EC" id="3.1.3.7"/>
    </reaction>
</comment>
<evidence type="ECO:0000313" key="7">
    <source>
        <dbReference type="Proteomes" id="UP000219331"/>
    </source>
</evidence>
<comment type="cofactor">
    <cofactor evidence="4 5">
        <name>Mg(2+)</name>
        <dbReference type="ChEBI" id="CHEBI:18420"/>
    </cofactor>
</comment>
<keyword evidence="4" id="KW-1003">Cell membrane</keyword>
<dbReference type="CDD" id="cd01638">
    <property type="entry name" value="CysQ"/>
    <property type="match status" value="1"/>
</dbReference>
<dbReference type="Pfam" id="PF00459">
    <property type="entry name" value="Inositol_P"/>
    <property type="match status" value="1"/>
</dbReference>
<evidence type="ECO:0000313" key="6">
    <source>
        <dbReference type="EMBL" id="SOB96308.1"/>
    </source>
</evidence>
<dbReference type="Proteomes" id="UP000219331">
    <property type="component" value="Unassembled WGS sequence"/>
</dbReference>
<dbReference type="InterPro" id="IPR050725">
    <property type="entry name" value="CysQ/Inositol_MonoPase"/>
</dbReference>
<dbReference type="GO" id="GO:0008441">
    <property type="term" value="F:3'(2'),5'-bisphosphate nucleotidase activity"/>
    <property type="evidence" value="ECO:0007669"/>
    <property type="project" value="UniProtKB-UniRule"/>
</dbReference>
<sequence>MRMTDDMQALRALCLEAGAVLLDYFHGGVAVESKADDSPVTEADRRAEAIILTGLAKAFPGVPVVAEEEVSAGRLPEAVGERFFLVDPLDGTREFISGRGDFTVNIALVEKGIPVMGAVYAPHRGSLYLGRLGEGAVEETVAADGAGVSGEVVPLRVRAEPKVPPVAVASRSHRDAETDALLSAMGVTDTVSVGSSLKFCLVARGEADLYPRFGRTMEWDTAAGHGVLLAAGGSVCRLDGEPFLYGKRNQPHDSDFANPGFLAAGTADLVRAAAAKVAEASAAG</sequence>
<dbReference type="Gene3D" id="3.40.190.80">
    <property type="match status" value="1"/>
</dbReference>
<keyword evidence="7" id="KW-1185">Reference proteome</keyword>
<feature type="binding site" evidence="4">
    <location>
        <position position="87"/>
    </location>
    <ligand>
        <name>Mg(2+)</name>
        <dbReference type="ChEBI" id="CHEBI:18420"/>
        <label>2</label>
    </ligand>
</feature>
<evidence type="ECO:0000256" key="5">
    <source>
        <dbReference type="PIRSR" id="PIRSR600760-2"/>
    </source>
</evidence>
<dbReference type="PROSITE" id="PS00629">
    <property type="entry name" value="IMP_1"/>
    <property type="match status" value="1"/>
</dbReference>
<feature type="binding site" evidence="4">
    <location>
        <position position="220"/>
    </location>
    <ligand>
        <name>substrate</name>
    </ligand>
</feature>
<reference evidence="6 7" key="1">
    <citation type="submission" date="2017-08" db="EMBL/GenBank/DDBJ databases">
        <authorList>
            <person name="de Groot N.N."/>
        </authorList>
    </citation>
    <scope>NUCLEOTIDE SEQUENCE [LARGE SCALE GENOMIC DNA]</scope>
    <source>
        <strain evidence="6 7">USBA 352</strain>
    </source>
</reference>
<name>A0A285RRC5_9HYPH</name>
<feature type="binding site" evidence="4 5">
    <location>
        <position position="220"/>
    </location>
    <ligand>
        <name>Mg(2+)</name>
        <dbReference type="ChEBI" id="CHEBI:18420"/>
        <label>2</label>
    </ligand>
</feature>
<keyword evidence="3 4" id="KW-0460">Magnesium</keyword>
<dbReference type="InterPro" id="IPR006240">
    <property type="entry name" value="CysQ"/>
</dbReference>
<dbReference type="GO" id="GO:0005886">
    <property type="term" value="C:plasma membrane"/>
    <property type="evidence" value="ECO:0007669"/>
    <property type="project" value="UniProtKB-SubCell"/>
</dbReference>
<dbReference type="HAMAP" id="MF_02095">
    <property type="entry name" value="CysQ"/>
    <property type="match status" value="1"/>
</dbReference>
<dbReference type="STRING" id="538381.GCA_001696535_03353"/>
<dbReference type="EMBL" id="OBML01000002">
    <property type="protein sequence ID" value="SOB96308.1"/>
    <property type="molecule type" value="Genomic_DNA"/>
</dbReference>
<dbReference type="InterPro" id="IPR020583">
    <property type="entry name" value="Inositol_monoP_metal-BS"/>
</dbReference>
<dbReference type="Gene3D" id="3.30.540.10">
    <property type="entry name" value="Fructose-1,6-Bisphosphatase, subunit A, domain 1"/>
    <property type="match status" value="1"/>
</dbReference>
<comment type="subcellular location">
    <subcellularLocation>
        <location evidence="4">Cell inner membrane</location>
        <topology evidence="4">Peripheral membrane protein</topology>
        <orientation evidence="4">Cytoplasmic side</orientation>
    </subcellularLocation>
</comment>
<keyword evidence="4" id="KW-0472">Membrane</keyword>
<dbReference type="PANTHER" id="PTHR43028:SF5">
    <property type="entry name" value="3'(2'),5'-BISPHOSPHATE NUCLEOTIDASE 1"/>
    <property type="match status" value="1"/>
</dbReference>
<gene>
    <name evidence="4" type="primary">cysQ</name>
    <name evidence="6" type="ORF">SAMN05421512_102156</name>
</gene>
<keyword evidence="4" id="KW-0378">Hydrolase</keyword>
<feature type="binding site" evidence="4">
    <location>
        <position position="67"/>
    </location>
    <ligand>
        <name>substrate</name>
    </ligand>
</feature>
<comment type="similarity">
    <text evidence="4">Belongs to the inositol monophosphatase superfamily. CysQ family.</text>
</comment>
<evidence type="ECO:0000256" key="3">
    <source>
        <dbReference type="ARBA" id="ARBA00022842"/>
    </source>
</evidence>
<evidence type="ECO:0000256" key="2">
    <source>
        <dbReference type="ARBA" id="ARBA00022723"/>
    </source>
</evidence>
<feature type="binding site" evidence="4">
    <location>
        <position position="87"/>
    </location>
    <ligand>
        <name>Mg(2+)</name>
        <dbReference type="ChEBI" id="CHEBI:18420"/>
        <label>1</label>
    </ligand>
</feature>
<dbReference type="EC" id="3.1.3.7" evidence="4"/>
<comment type="function">
    <text evidence="4">Converts adenosine-3',5'-bisphosphate (PAP) to AMP.</text>
</comment>